<evidence type="ECO:0000313" key="4">
    <source>
        <dbReference type="Proteomes" id="UP000653411"/>
    </source>
</evidence>
<name>A0A918CY21_9ACTN</name>
<evidence type="ECO:0000256" key="2">
    <source>
        <dbReference type="SAM" id="Phobius"/>
    </source>
</evidence>
<feature type="transmembrane region" description="Helical" evidence="2">
    <location>
        <begin position="24"/>
        <end position="45"/>
    </location>
</feature>
<keyword evidence="2" id="KW-1133">Transmembrane helix</keyword>
<dbReference type="AlphaFoldDB" id="A0A918CY21"/>
<comment type="caution">
    <text evidence="3">The sequence shown here is derived from an EMBL/GenBank/DDBJ whole genome shotgun (WGS) entry which is preliminary data.</text>
</comment>
<protein>
    <submittedName>
        <fullName evidence="3">Uncharacterized protein</fullName>
    </submittedName>
</protein>
<proteinExistence type="predicted"/>
<reference evidence="3" key="2">
    <citation type="submission" date="2020-09" db="EMBL/GenBank/DDBJ databases">
        <authorList>
            <person name="Sun Q."/>
            <person name="Zhou Y."/>
        </authorList>
    </citation>
    <scope>NUCLEOTIDE SEQUENCE</scope>
    <source>
        <strain evidence="3">CGMCC 4.7110</strain>
    </source>
</reference>
<keyword evidence="4" id="KW-1185">Reference proteome</keyword>
<dbReference type="EMBL" id="BMML01000103">
    <property type="protein sequence ID" value="GGN47785.1"/>
    <property type="molecule type" value="Genomic_DNA"/>
</dbReference>
<evidence type="ECO:0000256" key="1">
    <source>
        <dbReference type="SAM" id="MobiDB-lite"/>
    </source>
</evidence>
<feature type="compositionally biased region" description="Low complexity" evidence="1">
    <location>
        <begin position="61"/>
        <end position="73"/>
    </location>
</feature>
<gene>
    <name evidence="3" type="ORF">GCM10011578_101550</name>
</gene>
<keyword evidence="2" id="KW-0812">Transmembrane</keyword>
<sequence length="116" mass="12693">MLVYLAAFAKHGLAAPLLHVYFPFGLIVLALLASWLLYCAVVEAYEAFRPKNADLDSTSIPTETEAPSTAPETQKGQLNNKREGSPMNRNKITRSAEAAAEFYFTARAWSDVGAAR</sequence>
<feature type="region of interest" description="Disordered" evidence="1">
    <location>
        <begin position="54"/>
        <end position="90"/>
    </location>
</feature>
<evidence type="ECO:0000313" key="3">
    <source>
        <dbReference type="EMBL" id="GGN47785.1"/>
    </source>
</evidence>
<reference evidence="3" key="1">
    <citation type="journal article" date="2014" name="Int. J. Syst. Evol. Microbiol.">
        <title>Complete genome sequence of Corynebacterium casei LMG S-19264T (=DSM 44701T), isolated from a smear-ripened cheese.</title>
        <authorList>
            <consortium name="US DOE Joint Genome Institute (JGI-PGF)"/>
            <person name="Walter F."/>
            <person name="Albersmeier A."/>
            <person name="Kalinowski J."/>
            <person name="Ruckert C."/>
        </authorList>
    </citation>
    <scope>NUCLEOTIDE SEQUENCE</scope>
    <source>
        <strain evidence="3">CGMCC 4.7110</strain>
    </source>
</reference>
<dbReference type="Proteomes" id="UP000653411">
    <property type="component" value="Unassembled WGS sequence"/>
</dbReference>
<accession>A0A918CY21</accession>
<organism evidence="3 4">
    <name type="scientific">Streptomyces fuscichromogenes</name>
    <dbReference type="NCBI Taxonomy" id="1324013"/>
    <lineage>
        <taxon>Bacteria</taxon>
        <taxon>Bacillati</taxon>
        <taxon>Actinomycetota</taxon>
        <taxon>Actinomycetes</taxon>
        <taxon>Kitasatosporales</taxon>
        <taxon>Streptomycetaceae</taxon>
        <taxon>Streptomyces</taxon>
    </lineage>
</organism>
<keyword evidence="2" id="KW-0472">Membrane</keyword>